<organism evidence="1 2">
    <name type="scientific">Trifolium medium</name>
    <dbReference type="NCBI Taxonomy" id="97028"/>
    <lineage>
        <taxon>Eukaryota</taxon>
        <taxon>Viridiplantae</taxon>
        <taxon>Streptophyta</taxon>
        <taxon>Embryophyta</taxon>
        <taxon>Tracheophyta</taxon>
        <taxon>Spermatophyta</taxon>
        <taxon>Magnoliopsida</taxon>
        <taxon>eudicotyledons</taxon>
        <taxon>Gunneridae</taxon>
        <taxon>Pentapetalae</taxon>
        <taxon>rosids</taxon>
        <taxon>fabids</taxon>
        <taxon>Fabales</taxon>
        <taxon>Fabaceae</taxon>
        <taxon>Papilionoideae</taxon>
        <taxon>50 kb inversion clade</taxon>
        <taxon>NPAAA clade</taxon>
        <taxon>Hologalegina</taxon>
        <taxon>IRL clade</taxon>
        <taxon>Trifolieae</taxon>
        <taxon>Trifolium</taxon>
    </lineage>
</organism>
<proteinExistence type="predicted"/>
<name>A0A392NQW3_9FABA</name>
<sequence>MIETLIVGVASRVQSASNRVSMGETLGLSEALEELERVKLTQVTIEMDVMEIVMAMLDKKVH</sequence>
<evidence type="ECO:0000313" key="2">
    <source>
        <dbReference type="Proteomes" id="UP000265520"/>
    </source>
</evidence>
<reference evidence="1 2" key="1">
    <citation type="journal article" date="2018" name="Front. Plant Sci.">
        <title>Red Clover (Trifolium pratense) and Zigzag Clover (T. medium) - A Picture of Genomic Similarities and Differences.</title>
        <authorList>
            <person name="Dluhosova J."/>
            <person name="Istvanek J."/>
            <person name="Nedelnik J."/>
            <person name="Repkova J."/>
        </authorList>
    </citation>
    <scope>NUCLEOTIDE SEQUENCE [LARGE SCALE GENOMIC DNA]</scope>
    <source>
        <strain evidence="2">cv. 10/8</strain>
        <tissue evidence="1">Leaf</tissue>
    </source>
</reference>
<accession>A0A392NQW3</accession>
<protein>
    <submittedName>
        <fullName evidence="1">Uncharacterized protein</fullName>
    </submittedName>
</protein>
<dbReference type="AlphaFoldDB" id="A0A392NQW3"/>
<dbReference type="Proteomes" id="UP000265520">
    <property type="component" value="Unassembled WGS sequence"/>
</dbReference>
<keyword evidence="2" id="KW-1185">Reference proteome</keyword>
<comment type="caution">
    <text evidence="1">The sequence shown here is derived from an EMBL/GenBank/DDBJ whole genome shotgun (WGS) entry which is preliminary data.</text>
</comment>
<dbReference type="EMBL" id="LXQA010047129">
    <property type="protein sequence ID" value="MCI01792.1"/>
    <property type="molecule type" value="Genomic_DNA"/>
</dbReference>
<evidence type="ECO:0000313" key="1">
    <source>
        <dbReference type="EMBL" id="MCI01792.1"/>
    </source>
</evidence>